<dbReference type="GO" id="GO:0008734">
    <property type="term" value="F:L-aspartate oxidase activity"/>
    <property type="evidence" value="ECO:0007669"/>
    <property type="project" value="UniProtKB-UniRule"/>
</dbReference>
<dbReference type="Gene3D" id="1.20.58.100">
    <property type="entry name" value="Fumarate reductase/succinate dehydrogenase flavoprotein-like, C-terminal domain"/>
    <property type="match status" value="1"/>
</dbReference>
<evidence type="ECO:0000256" key="7">
    <source>
        <dbReference type="ARBA" id="ARBA00022827"/>
    </source>
</evidence>
<dbReference type="InterPro" id="IPR005288">
    <property type="entry name" value="NadB"/>
</dbReference>
<dbReference type="SUPFAM" id="SSF51905">
    <property type="entry name" value="FAD/NAD(P)-binding domain"/>
    <property type="match status" value="1"/>
</dbReference>
<dbReference type="GO" id="GO:0005737">
    <property type="term" value="C:cytoplasm"/>
    <property type="evidence" value="ECO:0007669"/>
    <property type="project" value="UniProtKB-SubCell"/>
</dbReference>
<evidence type="ECO:0000259" key="12">
    <source>
        <dbReference type="Pfam" id="PF00890"/>
    </source>
</evidence>
<evidence type="ECO:0000259" key="13">
    <source>
        <dbReference type="Pfam" id="PF02910"/>
    </source>
</evidence>
<protein>
    <recommendedName>
        <fullName evidence="4 10">L-aspartate oxidase</fullName>
        <ecNumber evidence="4 10">1.4.3.16</ecNumber>
    </recommendedName>
</protein>
<dbReference type="InterPro" id="IPR036188">
    <property type="entry name" value="FAD/NAD-bd_sf"/>
</dbReference>
<evidence type="ECO:0000256" key="2">
    <source>
        <dbReference type="ARBA" id="ARBA00004950"/>
    </source>
</evidence>
<dbReference type="SUPFAM" id="SSF56425">
    <property type="entry name" value="Succinate dehydrogenase/fumarate reductase flavoprotein, catalytic domain"/>
    <property type="match status" value="1"/>
</dbReference>
<dbReference type="EC" id="1.4.3.16" evidence="4 10"/>
<dbReference type="OrthoDB" id="9806724at2"/>
<evidence type="ECO:0000313" key="15">
    <source>
        <dbReference type="Proteomes" id="UP000321412"/>
    </source>
</evidence>
<dbReference type="EMBL" id="VOSM01000008">
    <property type="protein sequence ID" value="TXD35684.1"/>
    <property type="molecule type" value="Genomic_DNA"/>
</dbReference>
<evidence type="ECO:0000256" key="3">
    <source>
        <dbReference type="ARBA" id="ARBA00008562"/>
    </source>
</evidence>
<comment type="function">
    <text evidence="11">Catalyzes the oxidation of L-aspartate to iminoaspartate.</text>
</comment>
<organism evidence="14 15">
    <name type="scientific">Lujinxingia vulgaris</name>
    <dbReference type="NCBI Taxonomy" id="2600176"/>
    <lineage>
        <taxon>Bacteria</taxon>
        <taxon>Deltaproteobacteria</taxon>
        <taxon>Bradymonadales</taxon>
        <taxon>Lujinxingiaceae</taxon>
        <taxon>Lujinxingia</taxon>
    </lineage>
</organism>
<keyword evidence="15" id="KW-1185">Reference proteome</keyword>
<evidence type="ECO:0000256" key="10">
    <source>
        <dbReference type="NCBIfam" id="TIGR00551"/>
    </source>
</evidence>
<evidence type="ECO:0000256" key="1">
    <source>
        <dbReference type="ARBA" id="ARBA00001974"/>
    </source>
</evidence>
<dbReference type="Pfam" id="PF00890">
    <property type="entry name" value="FAD_binding_2"/>
    <property type="match status" value="1"/>
</dbReference>
<evidence type="ECO:0000256" key="4">
    <source>
        <dbReference type="ARBA" id="ARBA00012173"/>
    </source>
</evidence>
<evidence type="ECO:0000256" key="5">
    <source>
        <dbReference type="ARBA" id="ARBA00022630"/>
    </source>
</evidence>
<dbReference type="InterPro" id="IPR003953">
    <property type="entry name" value="FAD-dep_OxRdtase_2_FAD-bd"/>
</dbReference>
<evidence type="ECO:0000256" key="9">
    <source>
        <dbReference type="ARBA" id="ARBA00048305"/>
    </source>
</evidence>
<comment type="caution">
    <text evidence="14">The sequence shown here is derived from an EMBL/GenBank/DDBJ whole genome shotgun (WGS) entry which is preliminary data.</text>
</comment>
<comment type="similarity">
    <text evidence="3 11">Belongs to the FAD-dependent oxidoreductase 2 family. NadB subfamily.</text>
</comment>
<evidence type="ECO:0000256" key="6">
    <source>
        <dbReference type="ARBA" id="ARBA00022642"/>
    </source>
</evidence>
<dbReference type="PANTHER" id="PTHR42716:SF2">
    <property type="entry name" value="L-ASPARTATE OXIDASE, CHLOROPLASTIC"/>
    <property type="match status" value="1"/>
</dbReference>
<keyword evidence="7 11" id="KW-0274">FAD</keyword>
<comment type="pathway">
    <text evidence="2 11">Cofactor biosynthesis; NAD(+) biosynthesis; iminoaspartate from L-aspartate (oxidase route): step 1/1.</text>
</comment>
<dbReference type="InterPro" id="IPR015939">
    <property type="entry name" value="Fum_Rdtase/Succ_DH_flav-like_C"/>
</dbReference>
<feature type="domain" description="Fumarate reductase/succinate dehydrogenase flavoprotein-like C-terminal" evidence="13">
    <location>
        <begin position="497"/>
        <end position="526"/>
    </location>
</feature>
<dbReference type="PRINTS" id="PR00368">
    <property type="entry name" value="FADPNR"/>
</dbReference>
<dbReference type="Gene3D" id="3.90.700.10">
    <property type="entry name" value="Succinate dehydrogenase/fumarate reductase flavoprotein, catalytic domain"/>
    <property type="match status" value="1"/>
</dbReference>
<gene>
    <name evidence="14" type="primary">nadB</name>
    <name evidence="14" type="ORF">FRC98_15885</name>
</gene>
<evidence type="ECO:0000256" key="8">
    <source>
        <dbReference type="ARBA" id="ARBA00023002"/>
    </source>
</evidence>
<accession>A0A5C6X3K5</accession>
<dbReference type="InterPro" id="IPR037099">
    <property type="entry name" value="Fum_R/Succ_DH_flav-like_C_sf"/>
</dbReference>
<keyword evidence="5 11" id="KW-0285">Flavoprotein</keyword>
<name>A0A5C6X3K5_9DELT</name>
<dbReference type="AlphaFoldDB" id="A0A5C6X3K5"/>
<comment type="cofactor">
    <cofactor evidence="1 11">
        <name>FAD</name>
        <dbReference type="ChEBI" id="CHEBI:57692"/>
    </cofactor>
</comment>
<dbReference type="NCBIfam" id="TIGR00551">
    <property type="entry name" value="nadB"/>
    <property type="match status" value="1"/>
</dbReference>
<dbReference type="UniPathway" id="UPA00253">
    <property type="reaction ID" value="UER00326"/>
</dbReference>
<dbReference type="InterPro" id="IPR027477">
    <property type="entry name" value="Succ_DH/fumarate_Rdtase_cat_sf"/>
</dbReference>
<dbReference type="PANTHER" id="PTHR42716">
    <property type="entry name" value="L-ASPARTATE OXIDASE"/>
    <property type="match status" value="1"/>
</dbReference>
<feature type="domain" description="FAD-dependent oxidoreductase 2 FAD-binding" evidence="12">
    <location>
        <begin position="39"/>
        <end position="403"/>
    </location>
</feature>
<dbReference type="Gene3D" id="3.50.50.60">
    <property type="entry name" value="FAD/NAD(P)-binding domain"/>
    <property type="match status" value="1"/>
</dbReference>
<dbReference type="Proteomes" id="UP000321412">
    <property type="component" value="Unassembled WGS sequence"/>
</dbReference>
<evidence type="ECO:0000256" key="11">
    <source>
        <dbReference type="RuleBase" id="RU362049"/>
    </source>
</evidence>
<proteinExistence type="inferred from homology"/>
<dbReference type="SUPFAM" id="SSF46977">
    <property type="entry name" value="Succinate dehydrogenase/fumarate reductase flavoprotein C-terminal domain"/>
    <property type="match status" value="1"/>
</dbReference>
<reference evidence="14 15" key="1">
    <citation type="submission" date="2019-08" db="EMBL/GenBank/DDBJ databases">
        <title>Bradymonadales sp. TMQ4.</title>
        <authorList>
            <person name="Liang Q."/>
        </authorList>
    </citation>
    <scope>NUCLEOTIDE SEQUENCE [LARGE SCALE GENOMIC DNA]</scope>
    <source>
        <strain evidence="14 15">TMQ4</strain>
    </source>
</reference>
<dbReference type="GO" id="GO:0034628">
    <property type="term" value="P:'de novo' NAD+ biosynthetic process from L-aspartate"/>
    <property type="evidence" value="ECO:0007669"/>
    <property type="project" value="TreeGrafter"/>
</dbReference>
<comment type="catalytic activity">
    <reaction evidence="9">
        <text>L-aspartate + O2 = iminosuccinate + H2O2</text>
        <dbReference type="Rhea" id="RHEA:25876"/>
        <dbReference type="ChEBI" id="CHEBI:15379"/>
        <dbReference type="ChEBI" id="CHEBI:16240"/>
        <dbReference type="ChEBI" id="CHEBI:29991"/>
        <dbReference type="ChEBI" id="CHEBI:77875"/>
        <dbReference type="EC" id="1.4.3.16"/>
    </reaction>
    <physiologicalReaction direction="left-to-right" evidence="9">
        <dbReference type="Rhea" id="RHEA:25877"/>
    </physiologicalReaction>
</comment>
<keyword evidence="8 11" id="KW-0560">Oxidoreductase</keyword>
<evidence type="ECO:0000313" key="14">
    <source>
        <dbReference type="EMBL" id="TXD35684.1"/>
    </source>
</evidence>
<keyword evidence="6 11" id="KW-0662">Pyridine nucleotide biosynthesis</keyword>
<sequence>MGAVRWRLRPRSPPELVGRWRACWSSPEEVEMSVIWHADVVIIGSGLAGLSAAWHLRDQRVMVLSPSEEGGSSYLARGGIAAAIGNNDSVEAHVADTVRAGAGLVDRDVAEVLVREGMERMIDLFEMAIPFDRDAEGRLMLGREALHGRNRIVHAAGDDTGRQVTRAVREALMQDEARAPRFLPGRALELVVDEGRVCGVVFENAGQVGVVLAKGVLLATGGVGGLYQHTTNGPGALGEGMALAARVGARLADLEFVQFHPTALLAYVRPLPLLSEAIRGQGAMLVDGEGRAIMAGHPQGDLAGRDVVARALWARVGAGEAVFLDARAVPGFETQFPRAAEALGRLGLDAAQDLLPVTPAAHYHMGGVATDAKGRTNVPGLWAAGEVASTGVHGANRLASNSLLETMVFGARAAWDIGASTSALQTVSMTRIRELERAWSRGIEAAVDPGDVLERVGRTMWQFVGIERSEAGLIYAAQKLDGLRCEVGVYDPARLAIEAAQAIARAAHRRRETRGAHCRVDFPDRDPTLARRLFVQGGLASRVDEHPAVGATR</sequence>
<comment type="subcellular location">
    <subcellularLocation>
        <location evidence="11">Cytoplasm</location>
    </subcellularLocation>
</comment>
<dbReference type="Pfam" id="PF02910">
    <property type="entry name" value="Succ_DH_flav_C"/>
    <property type="match status" value="1"/>
</dbReference>